<evidence type="ECO:0000313" key="1">
    <source>
        <dbReference type="EMBL" id="QHT92926.1"/>
    </source>
</evidence>
<dbReference type="Gene3D" id="3.40.50.150">
    <property type="entry name" value="Vaccinia Virus protein VP39"/>
    <property type="match status" value="1"/>
</dbReference>
<reference evidence="1" key="1">
    <citation type="journal article" date="2020" name="Nature">
        <title>Giant virus diversity and host interactions through global metagenomics.</title>
        <authorList>
            <person name="Schulz F."/>
            <person name="Roux S."/>
            <person name="Paez-Espino D."/>
            <person name="Jungbluth S."/>
            <person name="Walsh D.A."/>
            <person name="Denef V.J."/>
            <person name="McMahon K.D."/>
            <person name="Konstantinidis K.T."/>
            <person name="Eloe-Fadrosh E.A."/>
            <person name="Kyrpides N.C."/>
            <person name="Woyke T."/>
        </authorList>
    </citation>
    <scope>NUCLEOTIDE SEQUENCE</scope>
    <source>
        <strain evidence="1">GVMAG-M-3300023184-89</strain>
    </source>
</reference>
<dbReference type="SUPFAM" id="SSF53335">
    <property type="entry name" value="S-adenosyl-L-methionine-dependent methyltransferases"/>
    <property type="match status" value="1"/>
</dbReference>
<protein>
    <submittedName>
        <fullName evidence="1">Uncharacterized protein</fullName>
    </submittedName>
</protein>
<dbReference type="EMBL" id="MN740196">
    <property type="protein sequence ID" value="QHT92926.1"/>
    <property type="molecule type" value="Genomic_DNA"/>
</dbReference>
<name>A0A6C0IKH2_9ZZZZ</name>
<dbReference type="InterPro" id="IPR029063">
    <property type="entry name" value="SAM-dependent_MTases_sf"/>
</dbReference>
<dbReference type="AlphaFoldDB" id="A0A6C0IKH2"/>
<organism evidence="1">
    <name type="scientific">viral metagenome</name>
    <dbReference type="NCBI Taxonomy" id="1070528"/>
    <lineage>
        <taxon>unclassified sequences</taxon>
        <taxon>metagenomes</taxon>
        <taxon>organismal metagenomes</taxon>
    </lineage>
</organism>
<sequence length="298" mass="34912">MLNNKTFISKQIKNITQDMLNTDMEKLIAIGKNAHTISARSRIGNNVVDFFTFTQRLETKGKYNTNFFEFLENIEEFKKKKFIQTMLTYYTNIKNKNNTKNEYIVYKEVYNICISAINIMRPLNCMELYTKYNANKVLNFCAGWGGSTVAASALHLDRHYGIDMNGDLKDPYAQLIIYLATKSNTKNHMHIGDALSFDYAKIEYDTVFSSPPYYFIEKYANNTNYTSKKEMDEQFYKPLFSKTYDGLQKGGHYIINICQEVYVNVLQKLLGEATEIFPFKKSKRQNDYTEMVYVWKKQ</sequence>
<proteinExistence type="predicted"/>
<accession>A0A6C0IKH2</accession>
<dbReference type="CDD" id="cd02440">
    <property type="entry name" value="AdoMet_MTases"/>
    <property type="match status" value="1"/>
</dbReference>